<evidence type="ECO:0000313" key="2">
    <source>
        <dbReference type="EMBL" id="GAI35850.1"/>
    </source>
</evidence>
<accession>X1PA01</accession>
<dbReference type="AlphaFoldDB" id="X1PA01"/>
<gene>
    <name evidence="2" type="ORF">S06H3_45798</name>
</gene>
<name>X1PA01_9ZZZZ</name>
<evidence type="ECO:0000259" key="1">
    <source>
        <dbReference type="Pfam" id="PF01402"/>
    </source>
</evidence>
<dbReference type="SUPFAM" id="SSF47598">
    <property type="entry name" value="Ribbon-helix-helix"/>
    <property type="match status" value="1"/>
</dbReference>
<dbReference type="InterPro" id="IPR002145">
    <property type="entry name" value="CopG"/>
</dbReference>
<proteinExistence type="predicted"/>
<dbReference type="GO" id="GO:0006355">
    <property type="term" value="P:regulation of DNA-templated transcription"/>
    <property type="evidence" value="ECO:0007669"/>
    <property type="project" value="InterPro"/>
</dbReference>
<organism evidence="2">
    <name type="scientific">marine sediment metagenome</name>
    <dbReference type="NCBI Taxonomy" id="412755"/>
    <lineage>
        <taxon>unclassified sequences</taxon>
        <taxon>metagenomes</taxon>
        <taxon>ecological metagenomes</taxon>
    </lineage>
</organism>
<reference evidence="2" key="1">
    <citation type="journal article" date="2014" name="Front. Microbiol.">
        <title>High frequency of phylogenetically diverse reductive dehalogenase-homologous genes in deep subseafloor sedimentary metagenomes.</title>
        <authorList>
            <person name="Kawai M."/>
            <person name="Futagami T."/>
            <person name="Toyoda A."/>
            <person name="Takaki Y."/>
            <person name="Nishi S."/>
            <person name="Hori S."/>
            <person name="Arai W."/>
            <person name="Tsubouchi T."/>
            <person name="Morono Y."/>
            <person name="Uchiyama I."/>
            <person name="Ito T."/>
            <person name="Fujiyama A."/>
            <person name="Inagaki F."/>
            <person name="Takami H."/>
        </authorList>
    </citation>
    <scope>NUCLEOTIDE SEQUENCE</scope>
    <source>
        <strain evidence="2">Expedition CK06-06</strain>
    </source>
</reference>
<protein>
    <recommendedName>
        <fullName evidence="1">Ribbon-helix-helix protein CopG domain-containing protein</fullName>
    </recommendedName>
</protein>
<dbReference type="InterPro" id="IPR010985">
    <property type="entry name" value="Ribbon_hlx_hlx"/>
</dbReference>
<dbReference type="CDD" id="cd22231">
    <property type="entry name" value="RHH_NikR_HicB-like"/>
    <property type="match status" value="1"/>
</dbReference>
<dbReference type="EMBL" id="BARV01028637">
    <property type="protein sequence ID" value="GAI35850.1"/>
    <property type="molecule type" value="Genomic_DNA"/>
</dbReference>
<feature type="domain" description="Ribbon-helix-helix protein CopG" evidence="1">
    <location>
        <begin position="1"/>
        <end position="38"/>
    </location>
</feature>
<sequence>LSVTMTKAYVDALDHLIGEGLYLSRGDIILEALRNHLKPFGIEPFVKPLKVEE</sequence>
<dbReference type="Pfam" id="PF01402">
    <property type="entry name" value="RHH_1"/>
    <property type="match status" value="1"/>
</dbReference>
<feature type="non-terminal residue" evidence="2">
    <location>
        <position position="1"/>
    </location>
</feature>
<comment type="caution">
    <text evidence="2">The sequence shown here is derived from an EMBL/GenBank/DDBJ whole genome shotgun (WGS) entry which is preliminary data.</text>
</comment>